<dbReference type="GO" id="GO:0005737">
    <property type="term" value="C:cytoplasm"/>
    <property type="evidence" value="ECO:0007669"/>
    <property type="project" value="UniProtKB-SubCell"/>
</dbReference>
<dbReference type="InterPro" id="IPR032823">
    <property type="entry name" value="BCA_ABC_TP_C"/>
</dbReference>
<dbReference type="EMBL" id="JADHQC010000001">
    <property type="protein sequence ID" value="MBL6811285.1"/>
    <property type="molecule type" value="Genomic_DNA"/>
</dbReference>
<evidence type="ECO:0000313" key="16">
    <source>
        <dbReference type="EMBL" id="MBL6811285.1"/>
    </source>
</evidence>
<keyword evidence="6" id="KW-1003">Cell membrane</keyword>
<keyword evidence="9" id="KW-0547">Nucleotide-binding</keyword>
<evidence type="ECO:0000313" key="17">
    <source>
        <dbReference type="Proteomes" id="UP000744438"/>
    </source>
</evidence>
<evidence type="ECO:0000256" key="12">
    <source>
        <dbReference type="ARBA" id="ARBA00023136"/>
    </source>
</evidence>
<evidence type="ECO:0000256" key="14">
    <source>
        <dbReference type="ARBA" id="ARBA00026081"/>
    </source>
</evidence>
<comment type="function">
    <text evidence="13">Part of the ABC transporter complex LptBFG involved in the translocation of lipopolysaccharide (LPS) from the inner membrane to the outer membrane. Probably responsible for energy coupling to the transport system.</text>
</comment>
<evidence type="ECO:0000256" key="3">
    <source>
        <dbReference type="ARBA" id="ARBA00010865"/>
    </source>
</evidence>
<sequence>MRIEGKKLKKVSNKINILESVDISITSEKIYGLLGPNGAGKTSLFSILAGLSKPSEGEVLYDSKIVNSLSFEQRSELGVIYLPQEPSVFRELTVEENIKAALESKKYDKKEIKNKLSQISEEFDLMSIKTQKCNSLSGGQRRRVEIARAIALSPKLILLDEPFAGIDPLIISEIKTLIEDLKEKDIGVLISDHNVNATLDICDFIYVINSGQVIAQGIPSEIVQNELVKKVYLGDMT</sequence>
<evidence type="ECO:0000256" key="9">
    <source>
        <dbReference type="ARBA" id="ARBA00022741"/>
    </source>
</evidence>
<comment type="caution">
    <text evidence="16">The sequence shown here is derived from an EMBL/GenBank/DDBJ whole genome shotgun (WGS) entry which is preliminary data.</text>
</comment>
<dbReference type="PROSITE" id="PS00211">
    <property type="entry name" value="ABC_TRANSPORTER_1"/>
    <property type="match status" value="1"/>
</dbReference>
<dbReference type="InterPro" id="IPR003593">
    <property type="entry name" value="AAA+_ATPase"/>
</dbReference>
<keyword evidence="8" id="KW-0997">Cell inner membrane</keyword>
<name>A0A937HVF5_9GAMM</name>
<evidence type="ECO:0000256" key="13">
    <source>
        <dbReference type="ARBA" id="ARBA00024818"/>
    </source>
</evidence>
<feature type="domain" description="ABC transporter" evidence="15">
    <location>
        <begin position="3"/>
        <end position="235"/>
    </location>
</feature>
<dbReference type="GO" id="GO:0016887">
    <property type="term" value="F:ATP hydrolysis activity"/>
    <property type="evidence" value="ECO:0007669"/>
    <property type="project" value="InterPro"/>
</dbReference>
<dbReference type="InterPro" id="IPR003439">
    <property type="entry name" value="ABC_transporter-like_ATP-bd"/>
</dbReference>
<dbReference type="NCBIfam" id="TIGR04406">
    <property type="entry name" value="LPS_export_lptB"/>
    <property type="match status" value="1"/>
</dbReference>
<comment type="similarity">
    <text evidence="3">Belongs to the ABC transporter superfamily. Outer membrane lipopolysaccharide export (TC 1.B.42) family.</text>
</comment>
<evidence type="ECO:0000256" key="10">
    <source>
        <dbReference type="ARBA" id="ARBA00022840"/>
    </source>
</evidence>
<evidence type="ECO:0000256" key="7">
    <source>
        <dbReference type="ARBA" id="ARBA00022490"/>
    </source>
</evidence>
<dbReference type="InterPro" id="IPR027417">
    <property type="entry name" value="P-loop_NTPase"/>
</dbReference>
<dbReference type="SMART" id="SM00382">
    <property type="entry name" value="AAA"/>
    <property type="match status" value="1"/>
</dbReference>
<dbReference type="GO" id="GO:0005524">
    <property type="term" value="F:ATP binding"/>
    <property type="evidence" value="ECO:0007669"/>
    <property type="project" value="UniProtKB-KW"/>
</dbReference>
<proteinExistence type="inferred from homology"/>
<evidence type="ECO:0000256" key="1">
    <source>
        <dbReference type="ARBA" id="ARBA00004496"/>
    </source>
</evidence>
<dbReference type="InterPro" id="IPR017871">
    <property type="entry name" value="ABC_transporter-like_CS"/>
</dbReference>
<dbReference type="PANTHER" id="PTHR45772">
    <property type="entry name" value="CONSERVED COMPONENT OF ABC TRANSPORTER FOR NATURAL AMINO ACIDS-RELATED"/>
    <property type="match status" value="1"/>
</dbReference>
<comment type="subcellular location">
    <subcellularLocation>
        <location evidence="2">Cell inner membrane</location>
        <topology evidence="2">Peripheral membrane protein</topology>
        <orientation evidence="2">Cytoplasmic side</orientation>
    </subcellularLocation>
    <subcellularLocation>
        <location evidence="1">Cytoplasm</location>
    </subcellularLocation>
</comment>
<dbReference type="AlphaFoldDB" id="A0A937HVF5"/>
<gene>
    <name evidence="16" type="primary">lptB</name>
    <name evidence="16" type="ORF">ISQ63_00190</name>
</gene>
<dbReference type="Pfam" id="PF12399">
    <property type="entry name" value="BCA_ABC_TP_C"/>
    <property type="match status" value="1"/>
</dbReference>
<evidence type="ECO:0000256" key="11">
    <source>
        <dbReference type="ARBA" id="ARBA00022967"/>
    </source>
</evidence>
<keyword evidence="5" id="KW-0813">Transport</keyword>
<evidence type="ECO:0000256" key="2">
    <source>
        <dbReference type="ARBA" id="ARBA00004515"/>
    </source>
</evidence>
<keyword evidence="7" id="KW-0963">Cytoplasm</keyword>
<comment type="subunit">
    <text evidence="14">Component of the lipopolysaccharide transport and assembly complex. The LptBFG transporter is composed of two ATP-binding proteins (LptB) and two transmembrane proteins (LptF and LptG).</text>
</comment>
<dbReference type="PROSITE" id="PS50893">
    <property type="entry name" value="ABC_TRANSPORTER_2"/>
    <property type="match status" value="1"/>
</dbReference>
<keyword evidence="11" id="KW-1278">Translocase</keyword>
<evidence type="ECO:0000256" key="8">
    <source>
        <dbReference type="ARBA" id="ARBA00022519"/>
    </source>
</evidence>
<evidence type="ECO:0000256" key="5">
    <source>
        <dbReference type="ARBA" id="ARBA00022448"/>
    </source>
</evidence>
<dbReference type="Gene3D" id="3.40.50.300">
    <property type="entry name" value="P-loop containing nucleotide triphosphate hydrolases"/>
    <property type="match status" value="1"/>
</dbReference>
<accession>A0A937HVF5</accession>
<evidence type="ECO:0000256" key="4">
    <source>
        <dbReference type="ARBA" id="ARBA00017803"/>
    </source>
</evidence>
<dbReference type="Proteomes" id="UP000744438">
    <property type="component" value="Unassembled WGS sequence"/>
</dbReference>
<evidence type="ECO:0000259" key="15">
    <source>
        <dbReference type="PROSITE" id="PS50893"/>
    </source>
</evidence>
<reference evidence="16" key="1">
    <citation type="submission" date="2020-10" db="EMBL/GenBank/DDBJ databases">
        <title>Microbiome of the Black Sea water column analyzed by genome centric metagenomics.</title>
        <authorList>
            <person name="Cabello-Yeves P.J."/>
            <person name="Callieri C."/>
            <person name="Picazo A."/>
            <person name="Mehrshad M."/>
            <person name="Haro-Moreno J.M."/>
            <person name="Roda-Garcia J."/>
            <person name="Dzembekova N."/>
            <person name="Slabakova V."/>
            <person name="Slabakova N."/>
            <person name="Moncheva S."/>
            <person name="Rodriguez-Valera F."/>
        </authorList>
    </citation>
    <scope>NUCLEOTIDE SEQUENCE</scope>
    <source>
        <strain evidence="16">BS307-5m-G49</strain>
    </source>
</reference>
<dbReference type="GO" id="GO:0055085">
    <property type="term" value="P:transmembrane transport"/>
    <property type="evidence" value="ECO:0007669"/>
    <property type="project" value="InterPro"/>
</dbReference>
<keyword evidence="12" id="KW-0472">Membrane</keyword>
<keyword evidence="10 16" id="KW-0067">ATP-binding</keyword>
<dbReference type="InterPro" id="IPR030921">
    <property type="entry name" value="LPS_export_LptB"/>
</dbReference>
<organism evidence="16 17">
    <name type="scientific">SAR86 cluster bacterium</name>
    <dbReference type="NCBI Taxonomy" id="2030880"/>
    <lineage>
        <taxon>Bacteria</taxon>
        <taxon>Pseudomonadati</taxon>
        <taxon>Pseudomonadota</taxon>
        <taxon>Gammaproteobacteria</taxon>
        <taxon>SAR86 cluster</taxon>
    </lineage>
</organism>
<dbReference type="GO" id="GO:0043190">
    <property type="term" value="C:ATP-binding cassette (ABC) transporter complex"/>
    <property type="evidence" value="ECO:0007669"/>
    <property type="project" value="InterPro"/>
</dbReference>
<dbReference type="Pfam" id="PF00005">
    <property type="entry name" value="ABC_tran"/>
    <property type="match status" value="1"/>
</dbReference>
<dbReference type="SUPFAM" id="SSF52540">
    <property type="entry name" value="P-loop containing nucleoside triphosphate hydrolases"/>
    <property type="match status" value="1"/>
</dbReference>
<protein>
    <recommendedName>
        <fullName evidence="4">Lipopolysaccharide export system ATP-binding protein LptB</fullName>
    </recommendedName>
</protein>
<evidence type="ECO:0000256" key="6">
    <source>
        <dbReference type="ARBA" id="ARBA00022475"/>
    </source>
</evidence>
<dbReference type="PANTHER" id="PTHR45772:SF10">
    <property type="entry name" value="LIPOPOLYSACCHARIDE EXPORT SYSTEM ATP-BINDING PROTEIN LPTB"/>
    <property type="match status" value="1"/>
</dbReference>
<dbReference type="InterPro" id="IPR051120">
    <property type="entry name" value="ABC_AA/LPS_Transport"/>
</dbReference>